<sequence length="196" mass="21013">INDYKAVGNSRNFTGKVVLVTGSSSGIGEGIVKLFSLLGASVVVTARKAPDVQRVAKECEELSPKKLKPLQVVGDLTKSADINNLIDTTIKTYGKLDVLVNNAGIYPEVNITEPDILRVWDQVMALDLRAVVELIHRAVPHLEKTNGTIIDISSISALSPTKDALVYGTAKAGLDMLSKILALELGPKNIRVNSVK</sequence>
<evidence type="ECO:0000313" key="4">
    <source>
        <dbReference type="Proteomes" id="UP000759131"/>
    </source>
</evidence>
<dbReference type="InterPro" id="IPR002347">
    <property type="entry name" value="SDR_fam"/>
</dbReference>
<comment type="similarity">
    <text evidence="2">Belongs to the short-chain dehydrogenases/reductases (SDR) family.</text>
</comment>
<dbReference type="InterPro" id="IPR036291">
    <property type="entry name" value="NAD(P)-bd_dom_sf"/>
</dbReference>
<evidence type="ECO:0000256" key="1">
    <source>
        <dbReference type="ARBA" id="ARBA00023002"/>
    </source>
</evidence>
<dbReference type="SUPFAM" id="SSF51735">
    <property type="entry name" value="NAD(P)-binding Rossmann-fold domains"/>
    <property type="match status" value="1"/>
</dbReference>
<accession>A0A7R9LRW0</accession>
<name>A0A7R9LRW0_9ACAR</name>
<dbReference type="EMBL" id="OC892351">
    <property type="protein sequence ID" value="CAD7646742.1"/>
    <property type="molecule type" value="Genomic_DNA"/>
</dbReference>
<dbReference type="Pfam" id="PF00106">
    <property type="entry name" value="adh_short"/>
    <property type="match status" value="1"/>
</dbReference>
<dbReference type="InterPro" id="IPR020904">
    <property type="entry name" value="Sc_DH/Rdtase_CS"/>
</dbReference>
<keyword evidence="1" id="KW-0560">Oxidoreductase</keyword>
<dbReference type="PANTHER" id="PTHR43975:SF2">
    <property type="entry name" value="EG:BACR7A4.14 PROTEIN-RELATED"/>
    <property type="match status" value="1"/>
</dbReference>
<reference evidence="3" key="1">
    <citation type="submission" date="2020-11" db="EMBL/GenBank/DDBJ databases">
        <authorList>
            <person name="Tran Van P."/>
        </authorList>
    </citation>
    <scope>NUCLEOTIDE SEQUENCE</scope>
</reference>
<dbReference type="OrthoDB" id="6500827at2759"/>
<dbReference type="Gene3D" id="3.40.50.720">
    <property type="entry name" value="NAD(P)-binding Rossmann-like Domain"/>
    <property type="match status" value="1"/>
</dbReference>
<evidence type="ECO:0000256" key="2">
    <source>
        <dbReference type="RuleBase" id="RU000363"/>
    </source>
</evidence>
<dbReference type="EMBL" id="CAJPIZ010037776">
    <property type="protein sequence ID" value="CAG2121172.1"/>
    <property type="molecule type" value="Genomic_DNA"/>
</dbReference>
<proteinExistence type="inferred from homology"/>
<dbReference type="GO" id="GO:0016491">
    <property type="term" value="F:oxidoreductase activity"/>
    <property type="evidence" value="ECO:0007669"/>
    <property type="project" value="UniProtKB-KW"/>
</dbReference>
<dbReference type="PRINTS" id="PR00081">
    <property type="entry name" value="GDHRDH"/>
</dbReference>
<organism evidence="3">
    <name type="scientific">Medioppia subpectinata</name>
    <dbReference type="NCBI Taxonomy" id="1979941"/>
    <lineage>
        <taxon>Eukaryota</taxon>
        <taxon>Metazoa</taxon>
        <taxon>Ecdysozoa</taxon>
        <taxon>Arthropoda</taxon>
        <taxon>Chelicerata</taxon>
        <taxon>Arachnida</taxon>
        <taxon>Acari</taxon>
        <taxon>Acariformes</taxon>
        <taxon>Sarcoptiformes</taxon>
        <taxon>Oribatida</taxon>
        <taxon>Brachypylina</taxon>
        <taxon>Oppioidea</taxon>
        <taxon>Oppiidae</taxon>
        <taxon>Medioppia</taxon>
    </lineage>
</organism>
<keyword evidence="4" id="KW-1185">Reference proteome</keyword>
<dbReference type="AlphaFoldDB" id="A0A7R9LRW0"/>
<dbReference type="PRINTS" id="PR00080">
    <property type="entry name" value="SDRFAMILY"/>
</dbReference>
<dbReference type="PROSITE" id="PS00061">
    <property type="entry name" value="ADH_SHORT"/>
    <property type="match status" value="1"/>
</dbReference>
<dbReference type="Proteomes" id="UP000759131">
    <property type="component" value="Unassembled WGS sequence"/>
</dbReference>
<evidence type="ECO:0000313" key="3">
    <source>
        <dbReference type="EMBL" id="CAD7646742.1"/>
    </source>
</evidence>
<protein>
    <submittedName>
        <fullName evidence="3">Uncharacterized protein</fullName>
    </submittedName>
</protein>
<gene>
    <name evidence="3" type="ORF">OSB1V03_LOCUS21118</name>
</gene>
<feature type="non-terminal residue" evidence="3">
    <location>
        <position position="1"/>
    </location>
</feature>
<dbReference type="PANTHER" id="PTHR43975">
    <property type="entry name" value="ZGC:101858"/>
    <property type="match status" value="1"/>
</dbReference>